<organism evidence="2 3">
    <name type="scientific">Pararge aegeria aegeria</name>
    <dbReference type="NCBI Taxonomy" id="348720"/>
    <lineage>
        <taxon>Eukaryota</taxon>
        <taxon>Metazoa</taxon>
        <taxon>Ecdysozoa</taxon>
        <taxon>Arthropoda</taxon>
        <taxon>Hexapoda</taxon>
        <taxon>Insecta</taxon>
        <taxon>Pterygota</taxon>
        <taxon>Neoptera</taxon>
        <taxon>Endopterygota</taxon>
        <taxon>Lepidoptera</taxon>
        <taxon>Glossata</taxon>
        <taxon>Ditrysia</taxon>
        <taxon>Papilionoidea</taxon>
        <taxon>Nymphalidae</taxon>
        <taxon>Satyrinae</taxon>
        <taxon>Satyrini</taxon>
        <taxon>Parargina</taxon>
        <taxon>Pararge</taxon>
    </lineage>
</organism>
<keyword evidence="3" id="KW-1185">Reference proteome</keyword>
<dbReference type="EMBL" id="CAKXAJ010009069">
    <property type="protein sequence ID" value="CAH2211056.1"/>
    <property type="molecule type" value="Genomic_DNA"/>
</dbReference>
<evidence type="ECO:0000313" key="3">
    <source>
        <dbReference type="Proteomes" id="UP000838756"/>
    </source>
</evidence>
<dbReference type="AlphaFoldDB" id="A0A8S4QKA2"/>
<comment type="caution">
    <text evidence="2">The sequence shown here is derived from an EMBL/GenBank/DDBJ whole genome shotgun (WGS) entry which is preliminary data.</text>
</comment>
<reference evidence="2" key="1">
    <citation type="submission" date="2022-03" db="EMBL/GenBank/DDBJ databases">
        <authorList>
            <person name="Lindestad O."/>
        </authorList>
    </citation>
    <scope>NUCLEOTIDE SEQUENCE</scope>
</reference>
<proteinExistence type="predicted"/>
<dbReference type="InterPro" id="IPR013087">
    <property type="entry name" value="Znf_C2H2_type"/>
</dbReference>
<protein>
    <submittedName>
        <fullName evidence="2">Jg5782 protein</fullName>
    </submittedName>
</protein>
<name>A0A8S4QKA2_9NEOP</name>
<feature type="domain" description="C2H2-type" evidence="1">
    <location>
        <begin position="53"/>
        <end position="75"/>
    </location>
</feature>
<gene>
    <name evidence="2" type="primary">jg5782</name>
    <name evidence="2" type="ORF">PAEG_LOCUS2902</name>
</gene>
<accession>A0A8S4QKA2</accession>
<dbReference type="Proteomes" id="UP000838756">
    <property type="component" value="Unassembled WGS sequence"/>
</dbReference>
<sequence>METTEKKFETNKCTHRRGTEQELRLKSCDNSLGPRRCVHLCACNVEKRKAFFCPLCSERVSYGVNFSAHLLHRHHVTEQVEQLEFGTMDDFMMYKSEIQEETKYRFRKTTASKQTIEGIRSHYM</sequence>
<dbReference type="OrthoDB" id="6601382at2759"/>
<feature type="non-terminal residue" evidence="2">
    <location>
        <position position="1"/>
    </location>
</feature>
<evidence type="ECO:0000259" key="1">
    <source>
        <dbReference type="PROSITE" id="PS00028"/>
    </source>
</evidence>
<evidence type="ECO:0000313" key="2">
    <source>
        <dbReference type="EMBL" id="CAH2211056.1"/>
    </source>
</evidence>
<dbReference type="PROSITE" id="PS00028">
    <property type="entry name" value="ZINC_FINGER_C2H2_1"/>
    <property type="match status" value="1"/>
</dbReference>